<evidence type="ECO:0000256" key="6">
    <source>
        <dbReference type="ARBA" id="ARBA00022786"/>
    </source>
</evidence>
<dbReference type="GO" id="GO:0000151">
    <property type="term" value="C:ubiquitin ligase complex"/>
    <property type="evidence" value="ECO:0007669"/>
    <property type="project" value="TreeGrafter"/>
</dbReference>
<dbReference type="PANTHER" id="PTHR21497">
    <property type="entry name" value="UBIQUITIN LIGASE E3 ALPHA-RELATED"/>
    <property type="match status" value="1"/>
</dbReference>
<accession>A0A8I6RSB6</accession>
<evidence type="ECO:0000313" key="13">
    <source>
        <dbReference type="EnsemblMetazoa" id="XP_014250464.1"/>
    </source>
</evidence>
<dbReference type="PROSITE" id="PS51157">
    <property type="entry name" value="ZF_UBR"/>
    <property type="match status" value="1"/>
</dbReference>
<sequence>MSKKIKGVLEEMSDVEMELEQVIDLTSMYTHPQTPIVKKWMNSFNEGTLTSSDFRDYWRVWVPKHAMNMPMHWSGKEEDQPQDDLISTLEEFICNGDKDVIFNMLSESDNPSAVCGKVFKMGEPTYNCKECGMDATCVLCVDCFKQSIHKTHKYKMGTSGGGGCCDCGDVEAWKIGPCCDKHKVIKPLIPSGSGNVRYRFPRDLVERTELLFNCILSYAYQVLTLEWLPNDLRIKGTEQDNPIAMFEADQYCTVMYNDETHTFEQVINTLARVIKCSQRDAIEFVTNIDREGRTVVKSSTFQHCSELKSDIEKFTSRHGGTRPLKVLVVHAFVIAHQNFALRLLTWLQKLCSYAEGFRNAFTIVILKENNEEPAIIERILQRDSLLWKSARLHWHRLFIAGMFMEYRNKKYFAKFFTKFYGNIMKDFIRDDHDHSFSVASLSIQIFTVPTLAHYLIAREDAMLILMNTFISECYRKCNKLGKLEFDRSTPNGPFKRATYILYDLRYLLGVPPEVWTDDLRRGFLQSISLVLTLLTYMQGMDSVTRQVGQHMEYEPEWESAFNLHLKLAPVITLLLKWCATDRVVLIKAYRLTLTRLYENASYDKSQQGEVRELADHSASCLQYDVATQPVSIHLPLSRFLAGLHLHLEKFNLSFDSQEFVSVTKQTPEQILEPVLRTQVMIAQVHAGMWRRNGYSLANQIYFYHNVKCRGEMLDKDIVLLQMCASLIESNEFLIHLLNKFALINWASQDFDKNTARSSEEEGMKQTINLVEEFLSLLIVIIGERYVPGVGMVTQDECIKNEIIHQLFIRPLSHSEVNKALPDDLNQETGMERVINEVATFKKPSQNSGKGVYEIKREYLDRYNVFFYHYTKEELSRSEEEQRKLRKSITGLECCPPPVLPALTEPFSMVANLLQCDVMLYLMRTVLERSLNLRSRSFSEAQLQKILHLIGYALHEEEQKYYSFFTFTKRARKWDLEAMLEELCNSSRVEVYKHLLKWTVNKFKQLSSPSIVQNVDLIEPCNSKLSEVQEKQYRARLAAEKRAAIMAQMLKMQQNFMKDNADLFEKTVVSTAEKMEPQEVPQVAKSSNDGTPIALGPNQSPKVSEGRKFTCILCQEDQEISRNGPAMVLAAFVQKSTVLCRNRNVFGASDDKKLPLILNSNMGPAPHTGTCGHVMHSTCWKKYIQTIHSKENRRPYRLRQPTSFDIEKNEYLCPLCECLNNTVLPIVPMLNTLPNGKPLTQAHKLTFANWYEASIIAITHKQKADMSIKGNLLAKFEDGLKSMDTEFKDSSTVAVSGSGSQDIETVVIHSDSDETDDDMDDDTLEPANQLISTSPNSYPSLNAIVPLTESDVYLQLRVFSKWSDGVDKDIGDGEESGASCGLSEDLLEMINIFSLIAYTKGLDVDPHENDTAIPMMAWKTCAYTIHSIEWLLRYTEKPLLGDFTCRQQDGLENLIRLAGVLGTAWKERQAINRHGVQLLTMIIGTPGTYSCDPSILDWDCFGVLVPLTSTFPSIFHCDPVPVPSGSQLELHSFYLMFLAQFAQIIISLEMNDGADEEKEVDIVSKETQCLAQIVRIFRDIPSVNTDEVWKVLKSSSLSYLRCCAIYYHFLTGVPAPPALKKVGGDTFENLCAYLGIPSTCNELMNHSYVLKLYNNWASHRKIVSLRSHNDAILNMVPLNELVRLPDDYSELINTVSLFTCPNSDREDSRNPTMCLVCGEVLCSQTYCCQTELDKVLVGACTYHAHACGAGAGIFLRIRECEILFLATPNRGCFRAPPYVDDYGEVDQGLRRGNPLHLCKESYHKLQLMWLSHSIHEEIARAIELSHTLMPTQWQHL</sequence>
<evidence type="ECO:0000256" key="3">
    <source>
        <dbReference type="ARBA" id="ARBA00022679"/>
    </source>
</evidence>
<feature type="region of interest" description="Disordered" evidence="11">
    <location>
        <begin position="1074"/>
        <end position="1100"/>
    </location>
</feature>
<dbReference type="GO" id="GO:0061630">
    <property type="term" value="F:ubiquitin protein ligase activity"/>
    <property type="evidence" value="ECO:0007669"/>
    <property type="project" value="UniProtKB-UniRule"/>
</dbReference>
<dbReference type="EnsemblMetazoa" id="XM_014394978.2">
    <property type="protein sequence ID" value="XP_014250464.1"/>
    <property type="gene ID" value="LOC106667191"/>
</dbReference>
<dbReference type="Gene3D" id="3.30.1390.10">
    <property type="match status" value="1"/>
</dbReference>
<dbReference type="SUPFAM" id="SSF46785">
    <property type="entry name" value="Winged helix' DNA-binding domain"/>
    <property type="match status" value="1"/>
</dbReference>
<evidence type="ECO:0000256" key="2">
    <source>
        <dbReference type="ARBA" id="ARBA00004906"/>
    </source>
</evidence>
<dbReference type="SMART" id="SM00396">
    <property type="entry name" value="ZnF_UBR1"/>
    <property type="match status" value="1"/>
</dbReference>
<dbReference type="FunFam" id="2.10.110.30:FF:000001">
    <property type="entry name" value="E3 ubiquitin-protein ligase UBR2 isoform 1"/>
    <property type="match status" value="1"/>
</dbReference>
<evidence type="ECO:0000256" key="8">
    <source>
        <dbReference type="ARBA" id="ARBA00046341"/>
    </source>
</evidence>
<comment type="catalytic activity">
    <reaction evidence="1 10">
        <text>S-ubiquitinyl-[E2 ubiquitin-conjugating enzyme]-L-cysteine + [acceptor protein]-L-lysine = [E2 ubiquitin-conjugating enzyme]-L-cysteine + N(6)-ubiquitinyl-[acceptor protein]-L-lysine.</text>
        <dbReference type="EC" id="2.3.2.27"/>
    </reaction>
</comment>
<dbReference type="GO" id="GO:0016567">
    <property type="term" value="P:protein ubiquitination"/>
    <property type="evidence" value="ECO:0007669"/>
    <property type="project" value="UniProtKB-UniRule"/>
</dbReference>
<dbReference type="Gene3D" id="1.10.10.2670">
    <property type="entry name" value="E3 ubiquitin-protein ligase"/>
    <property type="match status" value="1"/>
</dbReference>
<dbReference type="CDD" id="cd19672">
    <property type="entry name" value="UBR-box_UBR1_like"/>
    <property type="match status" value="1"/>
</dbReference>
<dbReference type="KEGG" id="clec:106667191"/>
<keyword evidence="6 10" id="KW-0833">Ubl conjugation pathway</keyword>
<keyword evidence="14" id="KW-1185">Reference proteome</keyword>
<dbReference type="OrthoDB" id="26387at2759"/>
<evidence type="ECO:0000313" key="14">
    <source>
        <dbReference type="Proteomes" id="UP000494040"/>
    </source>
</evidence>
<dbReference type="InterPro" id="IPR042065">
    <property type="entry name" value="E3_ELL-like"/>
</dbReference>
<dbReference type="OMA" id="GEASYMC"/>
<evidence type="ECO:0000256" key="4">
    <source>
        <dbReference type="ARBA" id="ARBA00022723"/>
    </source>
</evidence>
<dbReference type="GO" id="GO:0071596">
    <property type="term" value="P:ubiquitin-dependent protein catabolic process via the N-end rule pathway"/>
    <property type="evidence" value="ECO:0007669"/>
    <property type="project" value="UniProtKB-UniRule"/>
</dbReference>
<dbReference type="InterPro" id="IPR044046">
    <property type="entry name" value="E3_ligase_UBR-like_C"/>
</dbReference>
<dbReference type="EnsemblMetazoa" id="XM_014394979.2">
    <property type="protein sequence ID" value="XP_014250465.1"/>
    <property type="gene ID" value="LOC106667191"/>
</dbReference>
<keyword evidence="7 10" id="KW-0862">Zinc</keyword>
<evidence type="ECO:0000256" key="11">
    <source>
        <dbReference type="SAM" id="MobiDB-lite"/>
    </source>
</evidence>
<dbReference type="SUPFAM" id="SSF54736">
    <property type="entry name" value="ClpS-like"/>
    <property type="match status" value="1"/>
</dbReference>
<organism evidence="13 14">
    <name type="scientific">Cimex lectularius</name>
    <name type="common">Bed bug</name>
    <name type="synonym">Acanthia lectularia</name>
    <dbReference type="NCBI Taxonomy" id="79782"/>
    <lineage>
        <taxon>Eukaryota</taxon>
        <taxon>Metazoa</taxon>
        <taxon>Ecdysozoa</taxon>
        <taxon>Arthropoda</taxon>
        <taxon>Hexapoda</taxon>
        <taxon>Insecta</taxon>
        <taxon>Pterygota</taxon>
        <taxon>Neoptera</taxon>
        <taxon>Paraneoptera</taxon>
        <taxon>Hemiptera</taxon>
        <taxon>Heteroptera</taxon>
        <taxon>Panheteroptera</taxon>
        <taxon>Cimicomorpha</taxon>
        <taxon>Cimicidae</taxon>
        <taxon>Cimex</taxon>
    </lineage>
</organism>
<dbReference type="UniPathway" id="UPA00143"/>
<comment type="pathway">
    <text evidence="2 10">Protein modification; protein ubiquitination.</text>
</comment>
<evidence type="ECO:0000256" key="7">
    <source>
        <dbReference type="ARBA" id="ARBA00022833"/>
    </source>
</evidence>
<comment type="function">
    <text evidence="10">Ubiquitin ligase protein which is a component of the N-end rule pathway. Recognizes and binds to proteins bearing specific N-terminal residues that are destabilizing according to the N-end rule, leading to their ubiquitination and subsequent degradation.</text>
</comment>
<name>A0A8I6RSB6_CIMLE</name>
<evidence type="ECO:0000256" key="10">
    <source>
        <dbReference type="RuleBase" id="RU366018"/>
    </source>
</evidence>
<dbReference type="InterPro" id="IPR003769">
    <property type="entry name" value="ClpS_core"/>
</dbReference>
<feature type="domain" description="UBR-type" evidence="12">
    <location>
        <begin position="113"/>
        <end position="184"/>
    </location>
</feature>
<dbReference type="InterPro" id="IPR036390">
    <property type="entry name" value="WH_DNA-bd_sf"/>
</dbReference>
<dbReference type="PANTHER" id="PTHR21497:SF24">
    <property type="entry name" value="E3 UBIQUITIN-PROTEIN LIGASE UBR1"/>
    <property type="match status" value="1"/>
</dbReference>
<evidence type="ECO:0000256" key="5">
    <source>
        <dbReference type="ARBA" id="ARBA00022771"/>
    </source>
</evidence>
<dbReference type="Pfam" id="PF02617">
    <property type="entry name" value="ClpS"/>
    <property type="match status" value="1"/>
</dbReference>
<dbReference type="GO" id="GO:0005737">
    <property type="term" value="C:cytoplasm"/>
    <property type="evidence" value="ECO:0007669"/>
    <property type="project" value="TreeGrafter"/>
</dbReference>
<dbReference type="CTD" id="197131"/>
<proteinExistence type="inferred from homology"/>
<keyword evidence="4 10" id="KW-0479">Metal-binding</keyword>
<dbReference type="RefSeq" id="XP_014250464.1">
    <property type="nucleotide sequence ID" value="XM_014394978.2"/>
</dbReference>
<evidence type="ECO:0000256" key="9">
    <source>
        <dbReference type="PROSITE-ProRule" id="PRU00508"/>
    </source>
</evidence>
<dbReference type="InterPro" id="IPR039164">
    <property type="entry name" value="UBR1-like"/>
</dbReference>
<dbReference type="InterPro" id="IPR055194">
    <property type="entry name" value="UBR1-like_WH"/>
</dbReference>
<keyword evidence="5 10" id="KW-0863">Zinc-finger</keyword>
<dbReference type="Gene3D" id="2.10.110.30">
    <property type="match status" value="1"/>
</dbReference>
<comment type="similarity">
    <text evidence="8 10">Belongs to the E3 ubiquitin-protein ligase UBR1-like family.</text>
</comment>
<dbReference type="InterPro" id="IPR003126">
    <property type="entry name" value="Znf_UBR"/>
</dbReference>
<evidence type="ECO:0000259" key="12">
    <source>
        <dbReference type="PROSITE" id="PS51157"/>
    </source>
</evidence>
<reference evidence="13" key="1">
    <citation type="submission" date="2022-01" db="UniProtKB">
        <authorList>
            <consortium name="EnsemblMetazoa"/>
        </authorList>
    </citation>
    <scope>IDENTIFICATION</scope>
</reference>
<dbReference type="EC" id="2.3.2.27" evidence="10"/>
<keyword evidence="3 10" id="KW-0808">Transferase</keyword>
<evidence type="ECO:0000256" key="1">
    <source>
        <dbReference type="ARBA" id="ARBA00000900"/>
    </source>
</evidence>
<dbReference type="Proteomes" id="UP000494040">
    <property type="component" value="Unassembled WGS sequence"/>
</dbReference>
<dbReference type="InterPro" id="IPR014719">
    <property type="entry name" value="Ribosomal_bL12_C/ClpS-like"/>
</dbReference>
<protein>
    <recommendedName>
        <fullName evidence="10">E3 ubiquitin-protein ligase</fullName>
        <ecNumber evidence="10">2.3.2.27</ecNumber>
    </recommendedName>
</protein>
<dbReference type="GO" id="GO:0008270">
    <property type="term" value="F:zinc ion binding"/>
    <property type="evidence" value="ECO:0007669"/>
    <property type="project" value="UniProtKB-UniRule"/>
</dbReference>
<dbReference type="Pfam" id="PF18995">
    <property type="entry name" value="PRT6_C"/>
    <property type="match status" value="1"/>
</dbReference>
<dbReference type="Pfam" id="PF22960">
    <property type="entry name" value="WHD_UBR1"/>
    <property type="match status" value="1"/>
</dbReference>
<feature type="zinc finger region" description="UBR-type" evidence="9">
    <location>
        <begin position="113"/>
        <end position="184"/>
    </location>
</feature>
<dbReference type="RefSeq" id="XP_014250465.1">
    <property type="nucleotide sequence ID" value="XM_014394979.2"/>
</dbReference>
<dbReference type="Pfam" id="PF02207">
    <property type="entry name" value="zf-UBR"/>
    <property type="match status" value="1"/>
</dbReference>
<dbReference type="GeneID" id="106667191"/>